<keyword evidence="1" id="KW-0472">Membrane</keyword>
<dbReference type="Proteomes" id="UP001498771">
    <property type="component" value="Unassembled WGS sequence"/>
</dbReference>
<dbReference type="RefSeq" id="XP_064766055.1">
    <property type="nucleotide sequence ID" value="XM_064913623.1"/>
</dbReference>
<organism evidence="2 3">
    <name type="scientific">Myxozyma melibiosi</name>
    <dbReference type="NCBI Taxonomy" id="54550"/>
    <lineage>
        <taxon>Eukaryota</taxon>
        <taxon>Fungi</taxon>
        <taxon>Dikarya</taxon>
        <taxon>Ascomycota</taxon>
        <taxon>Saccharomycotina</taxon>
        <taxon>Lipomycetes</taxon>
        <taxon>Lipomycetales</taxon>
        <taxon>Lipomycetaceae</taxon>
        <taxon>Myxozyma</taxon>
    </lineage>
</organism>
<keyword evidence="3" id="KW-1185">Reference proteome</keyword>
<sequence>MSSNYGNFDSFCRYSNLPACNLFDYDYQQHCALRGFTTAGNGRIENLGLMLISFFACITCLLFIYTAQRRTAAVGRREMQILFFSYLILSISAIFASGGFIFNRTILVYFSAIEIGATAATAWLLVVNAIVAYQILPDGGFLSVSLTFLSGLAFFIGVGYIALDSAFNWTNTFDSAPSRPELMRNYALYTTYLLWPILAISLYLILQFNLVVRVLRERKPLLLLFPAFILFVIGQIFEFVISRYICSGTTGHIDGSMFACLFTLFSFGGLWAFWTDITEDHWIDPAVEWVRPDPLPNMREVIPLSNANFSSSFVHSVPRNV</sequence>
<dbReference type="GeneID" id="90039135"/>
<feature type="transmembrane region" description="Helical" evidence="1">
    <location>
        <begin position="221"/>
        <end position="241"/>
    </location>
</feature>
<feature type="transmembrane region" description="Helical" evidence="1">
    <location>
        <begin position="79"/>
        <end position="102"/>
    </location>
</feature>
<feature type="transmembrane region" description="Helical" evidence="1">
    <location>
        <begin position="47"/>
        <end position="67"/>
    </location>
</feature>
<dbReference type="PANTHER" id="PTHR35329">
    <property type="entry name" value="CHITIN SYNTHASE EXPORT CHAPERONE"/>
    <property type="match status" value="1"/>
</dbReference>
<evidence type="ECO:0000313" key="3">
    <source>
        <dbReference type="Proteomes" id="UP001498771"/>
    </source>
</evidence>
<dbReference type="PANTHER" id="PTHR35329:SF1">
    <property type="entry name" value="CHITIN SYNTHASE EXPORT CHAPERONE"/>
    <property type="match status" value="1"/>
</dbReference>
<name>A0ABR1EZQ5_9ASCO</name>
<feature type="transmembrane region" description="Helical" evidence="1">
    <location>
        <begin position="253"/>
        <end position="274"/>
    </location>
</feature>
<gene>
    <name evidence="2" type="ORF">BZA70DRAFT_284566</name>
</gene>
<evidence type="ECO:0000256" key="1">
    <source>
        <dbReference type="SAM" id="Phobius"/>
    </source>
</evidence>
<feature type="transmembrane region" description="Helical" evidence="1">
    <location>
        <begin position="108"/>
        <end position="133"/>
    </location>
</feature>
<accession>A0ABR1EZQ5</accession>
<keyword evidence="1" id="KW-0812">Transmembrane</keyword>
<keyword evidence="1" id="KW-1133">Transmembrane helix</keyword>
<comment type="caution">
    <text evidence="2">The sequence shown here is derived from an EMBL/GenBank/DDBJ whole genome shotgun (WGS) entry which is preliminary data.</text>
</comment>
<dbReference type="InterPro" id="IPR022057">
    <property type="entry name" value="Chs7"/>
</dbReference>
<feature type="transmembrane region" description="Helical" evidence="1">
    <location>
        <begin position="192"/>
        <end position="212"/>
    </location>
</feature>
<evidence type="ECO:0000313" key="2">
    <source>
        <dbReference type="EMBL" id="KAK7203022.1"/>
    </source>
</evidence>
<feature type="transmembrane region" description="Helical" evidence="1">
    <location>
        <begin position="140"/>
        <end position="163"/>
    </location>
</feature>
<protein>
    <submittedName>
        <fullName evidence="2">Chitin synthase III catalytic subunit</fullName>
    </submittedName>
</protein>
<dbReference type="EMBL" id="JBBJBU010000014">
    <property type="protein sequence ID" value="KAK7203022.1"/>
    <property type="molecule type" value="Genomic_DNA"/>
</dbReference>
<reference evidence="2 3" key="1">
    <citation type="submission" date="2024-03" db="EMBL/GenBank/DDBJ databases">
        <title>Genome-scale model development and genomic sequencing of the oleaginous clade Lipomyces.</title>
        <authorList>
            <consortium name="Lawrence Berkeley National Laboratory"/>
            <person name="Czajka J.J."/>
            <person name="Han Y."/>
            <person name="Kim J."/>
            <person name="Mondo S.J."/>
            <person name="Hofstad B.A."/>
            <person name="Robles A."/>
            <person name="Haridas S."/>
            <person name="Riley R."/>
            <person name="LaButti K."/>
            <person name="Pangilinan J."/>
            <person name="Andreopoulos W."/>
            <person name="Lipzen A."/>
            <person name="Yan J."/>
            <person name="Wang M."/>
            <person name="Ng V."/>
            <person name="Grigoriev I.V."/>
            <person name="Spatafora J.W."/>
            <person name="Magnuson J.K."/>
            <person name="Baker S.E."/>
            <person name="Pomraning K.R."/>
        </authorList>
    </citation>
    <scope>NUCLEOTIDE SEQUENCE [LARGE SCALE GENOMIC DNA]</scope>
    <source>
        <strain evidence="2 3">Phaff 52-87</strain>
    </source>
</reference>
<dbReference type="Pfam" id="PF12271">
    <property type="entry name" value="Chs7"/>
    <property type="match status" value="1"/>
</dbReference>
<proteinExistence type="predicted"/>